<protein>
    <submittedName>
        <fullName evidence="2">Uncharacterized protein</fullName>
    </submittedName>
</protein>
<evidence type="ECO:0000313" key="3">
    <source>
        <dbReference type="Proteomes" id="UP000553632"/>
    </source>
</evidence>
<sequence>MAEQGTSLDGDAAVSAERTAEAGEDVSVDSPAQRRVLRRVIDVETDDPRRLPYRGRPRDKSYKPYYRSRDRRQYRQSKIAARKRSTSRLKDLREEVRAEKRKRAAQDQEDDGGAAMESDDDDVVIGNTTNVMESRDAAKPAPRPNAPSRRVIDASREDPLGLPSRGRPRDKSYKPYYRGKDRRQLKGSKMDAERAKRRCIRELREDEKTEERARRACIKVDKEGNPIVDKRTERTKRKARTAKK</sequence>
<name>A0A7J6QHP1_PEROL</name>
<evidence type="ECO:0000313" key="2">
    <source>
        <dbReference type="EMBL" id="KAF4707166.1"/>
    </source>
</evidence>
<proteinExistence type="predicted"/>
<dbReference type="EMBL" id="JABANO010033260">
    <property type="protein sequence ID" value="KAF4707166.1"/>
    <property type="molecule type" value="Genomic_DNA"/>
</dbReference>
<feature type="compositionally biased region" description="Basic residues" evidence="1">
    <location>
        <begin position="233"/>
        <end position="244"/>
    </location>
</feature>
<feature type="compositionally biased region" description="Basic and acidic residues" evidence="1">
    <location>
        <begin position="88"/>
        <end position="98"/>
    </location>
</feature>
<keyword evidence="3" id="KW-1185">Reference proteome</keyword>
<feature type="compositionally biased region" description="Basic residues" evidence="1">
    <location>
        <begin position="74"/>
        <end position="87"/>
    </location>
</feature>
<dbReference type="AlphaFoldDB" id="A0A7J6QHP1"/>
<feature type="compositionally biased region" description="Acidic residues" evidence="1">
    <location>
        <begin position="107"/>
        <end position="123"/>
    </location>
</feature>
<gene>
    <name evidence="2" type="ORF">FOZ63_025170</name>
</gene>
<comment type="caution">
    <text evidence="2">The sequence shown here is derived from an EMBL/GenBank/DDBJ whole genome shotgun (WGS) entry which is preliminary data.</text>
</comment>
<dbReference type="Proteomes" id="UP000553632">
    <property type="component" value="Unassembled WGS sequence"/>
</dbReference>
<organism evidence="2 3">
    <name type="scientific">Perkinsus olseni</name>
    <name type="common">Perkinsus atlanticus</name>
    <dbReference type="NCBI Taxonomy" id="32597"/>
    <lineage>
        <taxon>Eukaryota</taxon>
        <taxon>Sar</taxon>
        <taxon>Alveolata</taxon>
        <taxon>Perkinsozoa</taxon>
        <taxon>Perkinsea</taxon>
        <taxon>Perkinsida</taxon>
        <taxon>Perkinsidae</taxon>
        <taxon>Perkinsus</taxon>
    </lineage>
</organism>
<feature type="compositionally biased region" description="Basic and acidic residues" evidence="1">
    <location>
        <begin position="167"/>
        <end position="195"/>
    </location>
</feature>
<feature type="compositionally biased region" description="Basic and acidic residues" evidence="1">
    <location>
        <begin position="150"/>
        <end position="159"/>
    </location>
</feature>
<reference evidence="2 3" key="1">
    <citation type="submission" date="2020-04" db="EMBL/GenBank/DDBJ databases">
        <title>Perkinsus olseni comparative genomics.</title>
        <authorList>
            <person name="Bogema D.R."/>
        </authorList>
    </citation>
    <scope>NUCLEOTIDE SEQUENCE [LARGE SCALE GENOMIC DNA]</scope>
    <source>
        <strain evidence="2 3">ATCC PRA-207</strain>
    </source>
</reference>
<evidence type="ECO:0000256" key="1">
    <source>
        <dbReference type="SAM" id="MobiDB-lite"/>
    </source>
</evidence>
<feature type="region of interest" description="Disordered" evidence="1">
    <location>
        <begin position="1"/>
        <end position="195"/>
    </location>
</feature>
<feature type="compositionally biased region" description="Basic and acidic residues" evidence="1">
    <location>
        <begin position="223"/>
        <end position="232"/>
    </location>
</feature>
<accession>A0A7J6QHP1</accession>
<feature type="compositionally biased region" description="Basic and acidic residues" evidence="1">
    <location>
        <begin position="39"/>
        <end position="73"/>
    </location>
</feature>
<feature type="region of interest" description="Disordered" evidence="1">
    <location>
        <begin position="223"/>
        <end position="244"/>
    </location>
</feature>